<dbReference type="AlphaFoldDB" id="A0A9N9F239"/>
<accession>A0A9N9F239</accession>
<protein>
    <submittedName>
        <fullName evidence="2">7980_t:CDS:1</fullName>
    </submittedName>
</protein>
<organism evidence="2 3">
    <name type="scientific">Diversispora eburnea</name>
    <dbReference type="NCBI Taxonomy" id="1213867"/>
    <lineage>
        <taxon>Eukaryota</taxon>
        <taxon>Fungi</taxon>
        <taxon>Fungi incertae sedis</taxon>
        <taxon>Mucoromycota</taxon>
        <taxon>Glomeromycotina</taxon>
        <taxon>Glomeromycetes</taxon>
        <taxon>Diversisporales</taxon>
        <taxon>Diversisporaceae</taxon>
        <taxon>Diversispora</taxon>
    </lineage>
</organism>
<feature type="region of interest" description="Disordered" evidence="1">
    <location>
        <begin position="1"/>
        <end position="20"/>
    </location>
</feature>
<evidence type="ECO:0000256" key="1">
    <source>
        <dbReference type="SAM" id="MobiDB-lite"/>
    </source>
</evidence>
<dbReference type="EMBL" id="CAJVPK010000398">
    <property type="protein sequence ID" value="CAG8504692.1"/>
    <property type="molecule type" value="Genomic_DNA"/>
</dbReference>
<name>A0A9N9F239_9GLOM</name>
<reference evidence="2" key="1">
    <citation type="submission" date="2021-06" db="EMBL/GenBank/DDBJ databases">
        <authorList>
            <person name="Kallberg Y."/>
            <person name="Tangrot J."/>
            <person name="Rosling A."/>
        </authorList>
    </citation>
    <scope>NUCLEOTIDE SEQUENCE</scope>
    <source>
        <strain evidence="2">AZ414A</strain>
    </source>
</reference>
<keyword evidence="3" id="KW-1185">Reference proteome</keyword>
<evidence type="ECO:0000313" key="3">
    <source>
        <dbReference type="Proteomes" id="UP000789706"/>
    </source>
</evidence>
<gene>
    <name evidence="2" type="ORF">DEBURN_LOCUS4860</name>
</gene>
<sequence>MENCQENNAVGHQENNVEEQSQLSFASIKAELLPETDRKLLKKF</sequence>
<comment type="caution">
    <text evidence="2">The sequence shown here is derived from an EMBL/GenBank/DDBJ whole genome shotgun (WGS) entry which is preliminary data.</text>
</comment>
<evidence type="ECO:0000313" key="2">
    <source>
        <dbReference type="EMBL" id="CAG8504692.1"/>
    </source>
</evidence>
<proteinExistence type="predicted"/>
<dbReference type="Proteomes" id="UP000789706">
    <property type="component" value="Unassembled WGS sequence"/>
</dbReference>